<dbReference type="GeneID" id="20713967"/>
<feature type="compositionally biased region" description="Polar residues" evidence="1">
    <location>
        <begin position="644"/>
        <end position="662"/>
    </location>
</feature>
<dbReference type="EMBL" id="AP011946">
    <property type="protein sequence ID" value="BAM39710.1"/>
    <property type="molecule type" value="Genomic_DNA"/>
</dbReference>
<feature type="region of interest" description="Disordered" evidence="1">
    <location>
        <begin position="451"/>
        <end position="780"/>
    </location>
</feature>
<feature type="region of interest" description="Disordered" evidence="1">
    <location>
        <begin position="29"/>
        <end position="88"/>
    </location>
</feature>
<feature type="compositionally biased region" description="Low complexity" evidence="1">
    <location>
        <begin position="29"/>
        <end position="38"/>
    </location>
</feature>
<dbReference type="STRING" id="869250.J4D6P8"/>
<sequence>MLKPRTIIAKYLLVYYLIRYEGRNHVAGNEGTEGTEGQDQGGANGVPISGQGSSTARQVAATLSGTQQQLVSAPDGTGIGSGEDISGPAIEEHKIGEGSSSPSSSTEKTVTLVDPANLIEVDVENKITTDKIDYYQKENDNTDVFAAKDPHFFFKIKKGNEVLWESKSEVYPKKVYAKPTSTGKTKLRLFYPKGTHISLDAQNSFNLNVNYKQTNNFYEHAHNDEESLDSFKCKQGYKIRLLQKGPHVLWEKEAAGEYAVEVDVFTMQDNKLAIVIYLEGGRRLICYKQDPEAEGAIFKCEEEDDIKLVSSSTTKPPPLQLFTQGSSSANDSNKFDHEKKDKMDHYTFKDDAKCTEIKVGQDSLWRYSSDDKYPKKVSHYFNLLVVTFNNEEKFIYIKRDDHWEHSIGGIEGTVGADQSDDALIAEAAPAESQDPNKIESIDLDDFEIVDSRDQSKSSPPLTQTQPSKPEDDGETGEDIDLTGGGGSGAPTTVPETTPATKTTPETSTSTGAPEDGTDGTTGTSAEGTDGTSGSDGSGTDASGTDGTTGADGSGTTPDGDASGADGTDGTTGTATAPESGASTTPDPSGTATSESPDATSGGQDQSGTDGTSTDADGSSAPESGSDGTTGGGKDGTTGDPSGTAGTSADQDGSGTSSGQDQEGSSSAEGGTDGASTGGDGSGTTGTSGGDQDGTAGTATTPDSTDSSGEGTTETTTVDQDSTGGDATSTGGGATPVPGASATPVPKAASTTPVAKSASAAPVARAAAATPATPASQSTPVASSAQSAPVAKAASVSSSAQSGPVAKAASAAPAVPVASSSTASPASRATPVAKAAPSVPGTTATPVASTAQPRSRSAPSPAGSARQTGGISISLDDDEEDLIGSPQNPERWIRASAMLKLSYYPLYKFVPSLEISTLDPNDPQKNVVNDTNCYETSHEKGNIIYKFKSDTKCVLIKADGKDLWKREQGEDKAEIYPQYIVTVTKFVFVVFEGYFKLYKVNADNCSDLFESMPTLKLLNIKKTDEKFYNYTKDDKAKIYIYTAKNEVLFNSVKKLKGSCGGTTTDIWDTKYPEEYATKVIRKESGKKDKYLCVYHYNGNYSLLFKRKGAKLWEDRTSEKFYPSEFRFHTLNEKGTQCEELETSKREIEVDGFIKRYKFVDGAKCHEIRCRNVKLWRHDKIKFGDDYPKQMALNMLTNEVTVKLNEISFVYKYKENDTVWELEAPTFGDYYMKRLVVVTVDENGTNSSENNTNRYELNKYGTGLVYKIKGDSKFVEVKNGARSLWKHVDGSEHPRILYHDIKNNKLFVRFKDTLGICNAGDSKSVKAGEEAPEVDKLVLVTLDESGNRKENEIKDLAKKRADGSGTDPNEGSGSTDATDGSGTDHKESGESGQTPENGSTNGNQTPPFTKETMDKESKMIHRYRFGDRVRCVEVKVGGESLWSYEINKHGREYPKEVVLNLEMSTLTVNFDSQLNYIYVHDGESWKLDSENNLLDYYMGKFTIVTADDGEGTNSRENDELEYTIEHQNSVFSFFMLEQAKCIKVKYEEQVVWSHKKEEPERYATSVSCNPQSGSLAIDTEGATFRYYKENGVWIQGFDPSLPLPPEKHPQGFTIVTLEQGTENTVENDLTQYGVYDRGIDCYLFHFPEGSRCVEFKFDGRNIWSHHLKYKQNYPESITVDLKSGIVEIEIGDKSLTYQLYQQDE</sequence>
<feature type="compositionally biased region" description="Polar residues" evidence="1">
    <location>
        <begin position="1388"/>
        <end position="1405"/>
    </location>
</feature>
<feature type="compositionally biased region" description="Low complexity" evidence="1">
    <location>
        <begin position="692"/>
        <end position="728"/>
    </location>
</feature>
<dbReference type="Pfam" id="PF04385">
    <property type="entry name" value="FAINT"/>
    <property type="match status" value="2"/>
</dbReference>
<evidence type="ECO:0000313" key="3">
    <source>
        <dbReference type="Proteomes" id="UP000003786"/>
    </source>
</evidence>
<feature type="compositionally biased region" description="Acidic residues" evidence="1">
    <location>
        <begin position="471"/>
        <end position="480"/>
    </location>
</feature>
<feature type="compositionally biased region" description="Polar residues" evidence="1">
    <location>
        <begin position="456"/>
        <end position="467"/>
    </location>
</feature>
<dbReference type="InterPro" id="IPR007480">
    <property type="entry name" value="DUF529"/>
</dbReference>
<feature type="compositionally biased region" description="Polar residues" evidence="1">
    <location>
        <begin position="50"/>
        <end position="71"/>
    </location>
</feature>
<dbReference type="KEGG" id="tot:TOT_010001164"/>
<feature type="region of interest" description="Disordered" evidence="1">
    <location>
        <begin position="1348"/>
        <end position="1413"/>
    </location>
</feature>
<reference evidence="2 3" key="1">
    <citation type="journal article" date="2012" name="MBio">
        <title>Comparative genome analysis of three eukaryotic parasites with differing abilities to transform leukocytes reveals key mediators of Theileria-induced leukocyte transformation.</title>
        <authorList>
            <person name="Hayashida K."/>
            <person name="Hara Y."/>
            <person name="Abe T."/>
            <person name="Yamasaki C."/>
            <person name="Toyoda A."/>
            <person name="Kosuge T."/>
            <person name="Suzuki Y."/>
            <person name="Sato Y."/>
            <person name="Kawashima S."/>
            <person name="Katayama T."/>
            <person name="Wakaguri H."/>
            <person name="Inoue N."/>
            <person name="Homma K."/>
            <person name="Tada-Umezaki M."/>
            <person name="Yagi Y."/>
            <person name="Fujii Y."/>
            <person name="Habara T."/>
            <person name="Kanehisa M."/>
            <person name="Watanabe H."/>
            <person name="Ito K."/>
            <person name="Gojobori T."/>
            <person name="Sugawara H."/>
            <person name="Imanishi T."/>
            <person name="Weir W."/>
            <person name="Gardner M."/>
            <person name="Pain A."/>
            <person name="Shiels B."/>
            <person name="Hattori M."/>
            <person name="Nene V."/>
            <person name="Sugimoto C."/>
        </authorList>
    </citation>
    <scope>NUCLEOTIDE SEQUENCE [LARGE SCALE GENOMIC DNA]</scope>
    <source>
        <strain evidence="2 3">Shintoku</strain>
    </source>
</reference>
<keyword evidence="3" id="KW-1185">Reference proteome</keyword>
<dbReference type="RefSeq" id="XP_009690011.1">
    <property type="nucleotide sequence ID" value="XM_009691716.1"/>
</dbReference>
<proteinExistence type="predicted"/>
<feature type="compositionally biased region" description="Polar residues" evidence="1">
    <location>
        <begin position="580"/>
        <end position="622"/>
    </location>
</feature>
<dbReference type="eggNOG" id="ENOG502S14T">
    <property type="taxonomic scope" value="Eukaryota"/>
</dbReference>
<feature type="compositionally biased region" description="Gly residues" evidence="1">
    <location>
        <begin position="670"/>
        <end position="691"/>
    </location>
</feature>
<feature type="compositionally biased region" description="Low complexity" evidence="1">
    <location>
        <begin position="847"/>
        <end position="865"/>
    </location>
</feature>
<feature type="compositionally biased region" description="Low complexity" evidence="1">
    <location>
        <begin position="1369"/>
        <end position="1379"/>
    </location>
</feature>
<feature type="compositionally biased region" description="Basic and acidic residues" evidence="1">
    <location>
        <begin position="1348"/>
        <end position="1360"/>
    </location>
</feature>
<dbReference type="OrthoDB" id="10483112at2759"/>
<organism evidence="2 3">
    <name type="scientific">Theileria orientalis strain Shintoku</name>
    <dbReference type="NCBI Taxonomy" id="869250"/>
    <lineage>
        <taxon>Eukaryota</taxon>
        <taxon>Sar</taxon>
        <taxon>Alveolata</taxon>
        <taxon>Apicomplexa</taxon>
        <taxon>Aconoidasida</taxon>
        <taxon>Piroplasmida</taxon>
        <taxon>Theileriidae</taxon>
        <taxon>Theileria</taxon>
    </lineage>
</organism>
<gene>
    <name evidence="2" type="ORF">TOT_010001164</name>
</gene>
<feature type="compositionally biased region" description="Low complexity" evidence="1">
    <location>
        <begin position="818"/>
        <end position="832"/>
    </location>
</feature>
<feature type="compositionally biased region" description="Low complexity" evidence="1">
    <location>
        <begin position="746"/>
        <end position="780"/>
    </location>
</feature>
<accession>J4D6P8</accession>
<feature type="region of interest" description="Disordered" evidence="1">
    <location>
        <begin position="818"/>
        <end position="885"/>
    </location>
</feature>
<protein>
    <submittedName>
        <fullName evidence="2">Uncharacterized protein</fullName>
    </submittedName>
</protein>
<dbReference type="VEuPathDB" id="PiroplasmaDB:TOT_010001164"/>
<evidence type="ECO:0000256" key="1">
    <source>
        <dbReference type="SAM" id="MobiDB-lite"/>
    </source>
</evidence>
<name>J4D6P8_THEOR</name>
<feature type="compositionally biased region" description="Low complexity" evidence="1">
    <location>
        <begin position="489"/>
        <end position="576"/>
    </location>
</feature>
<dbReference type="Proteomes" id="UP000003786">
    <property type="component" value="Chromosome 1"/>
</dbReference>
<evidence type="ECO:0000313" key="2">
    <source>
        <dbReference type="EMBL" id="BAM39710.1"/>
    </source>
</evidence>